<dbReference type="Pfam" id="PF24175">
    <property type="entry name" value="SU10_adaptor"/>
    <property type="match status" value="1"/>
</dbReference>
<name>A0A2A2T4V3_9BURK</name>
<protein>
    <submittedName>
        <fullName evidence="1">Uncharacterized protein</fullName>
    </submittedName>
</protein>
<evidence type="ECO:0000313" key="2">
    <source>
        <dbReference type="Proteomes" id="UP000217780"/>
    </source>
</evidence>
<proteinExistence type="predicted"/>
<dbReference type="InterPro" id="IPR056209">
    <property type="entry name" value="SU10_adaptor"/>
</dbReference>
<comment type="caution">
    <text evidence="1">The sequence shown here is derived from an EMBL/GenBank/DDBJ whole genome shotgun (WGS) entry which is preliminary data.</text>
</comment>
<accession>A0A2A2T4V3</accession>
<dbReference type="EMBL" id="NTBI01000007">
    <property type="protein sequence ID" value="PAX16477.1"/>
    <property type="molecule type" value="Genomic_DNA"/>
</dbReference>
<gene>
    <name evidence="1" type="ORF">CLI92_09090</name>
</gene>
<organism evidence="1 2">
    <name type="scientific">Vandammella animalimorsus</name>
    <dbReference type="NCBI Taxonomy" id="2029117"/>
    <lineage>
        <taxon>Bacteria</taxon>
        <taxon>Pseudomonadati</taxon>
        <taxon>Pseudomonadota</taxon>
        <taxon>Betaproteobacteria</taxon>
        <taxon>Burkholderiales</taxon>
        <taxon>Comamonadaceae</taxon>
        <taxon>Vandammella</taxon>
    </lineage>
</organism>
<dbReference type="Proteomes" id="UP000217780">
    <property type="component" value="Unassembled WGS sequence"/>
</dbReference>
<evidence type="ECO:0000313" key="1">
    <source>
        <dbReference type="EMBL" id="PAX16477.1"/>
    </source>
</evidence>
<reference evidence="1 2" key="1">
    <citation type="submission" date="2017-08" db="EMBL/GenBank/DDBJ databases">
        <title>WGS of Clinical strains of the CDC Group NO-1 linked to zoonotic infections in humans.</title>
        <authorList>
            <person name="Bernier A.-M."/>
            <person name="Bernard K."/>
        </authorList>
    </citation>
    <scope>NUCLEOTIDE SEQUENCE [LARGE SCALE GENOMIC DNA]</scope>
    <source>
        <strain evidence="1 2">NML91-0035</strain>
    </source>
</reference>
<dbReference type="AlphaFoldDB" id="A0A2A2T4V3"/>
<sequence>MQAGALIDSVAQELQDAEHVRWSVAELAGYINDGQRYALSKMPAATSQQRLLQLAAGVQQQVPADCFGLLELVRNAQGRQRAISQVARADLDASAPGWASGPLRDAVVHFVQDPRTPMRFDVYPPVREGVQVVAIVARNPQSVQATGAGPVTMREEFTEALRHYMLFRAWSKDAEYGANGALASSHWGAFTEALGVVAPRPSTTADPTV</sequence>